<dbReference type="Proteomes" id="UP000694865">
    <property type="component" value="Unplaced"/>
</dbReference>
<dbReference type="PANTHER" id="PTHR14647:SF87">
    <property type="entry name" value="PUTATIVE-RELATED"/>
    <property type="match status" value="1"/>
</dbReference>
<dbReference type="InterPro" id="IPR027417">
    <property type="entry name" value="P-loop_NTPase"/>
</dbReference>
<proteinExistence type="inferred from homology"/>
<evidence type="ECO:0000256" key="8">
    <source>
        <dbReference type="ARBA" id="ARBA00023136"/>
    </source>
</evidence>
<keyword evidence="4" id="KW-0812">Transmembrane</keyword>
<evidence type="ECO:0000256" key="7">
    <source>
        <dbReference type="ARBA" id="ARBA00023034"/>
    </source>
</evidence>
<reference evidence="11" key="1">
    <citation type="submission" date="2025-08" db="UniProtKB">
        <authorList>
            <consortium name="RefSeq"/>
        </authorList>
    </citation>
    <scope>IDENTIFICATION</scope>
    <source>
        <tissue evidence="11">Testes</tissue>
    </source>
</reference>
<evidence type="ECO:0000256" key="3">
    <source>
        <dbReference type="ARBA" id="ARBA00022679"/>
    </source>
</evidence>
<dbReference type="SUPFAM" id="SSF52540">
    <property type="entry name" value="P-loop containing nucleoside triphosphate hydrolases"/>
    <property type="match status" value="1"/>
</dbReference>
<evidence type="ECO:0000256" key="4">
    <source>
        <dbReference type="ARBA" id="ARBA00022692"/>
    </source>
</evidence>
<dbReference type="InterPro" id="IPR009729">
    <property type="entry name" value="Gal-3-0_sulfotransfrase"/>
</dbReference>
<keyword evidence="10" id="KW-1185">Reference proteome</keyword>
<evidence type="ECO:0000256" key="2">
    <source>
        <dbReference type="ARBA" id="ARBA00008124"/>
    </source>
</evidence>
<evidence type="ECO:0000256" key="1">
    <source>
        <dbReference type="ARBA" id="ARBA00004323"/>
    </source>
</evidence>
<dbReference type="GeneID" id="102802652"/>
<comment type="similarity">
    <text evidence="2">Belongs to the galactose-3-O-sulfotransferase family.</text>
</comment>
<dbReference type="Pfam" id="PF06990">
    <property type="entry name" value="Gal-3-0_sulfotr"/>
    <property type="match status" value="1"/>
</dbReference>
<evidence type="ECO:0000256" key="5">
    <source>
        <dbReference type="ARBA" id="ARBA00022968"/>
    </source>
</evidence>
<organism evidence="10 11">
    <name type="scientific">Saccoglossus kowalevskii</name>
    <name type="common">Acorn worm</name>
    <dbReference type="NCBI Taxonomy" id="10224"/>
    <lineage>
        <taxon>Eukaryota</taxon>
        <taxon>Metazoa</taxon>
        <taxon>Hemichordata</taxon>
        <taxon>Enteropneusta</taxon>
        <taxon>Harrimaniidae</taxon>
        <taxon>Saccoglossus</taxon>
    </lineage>
</organism>
<keyword evidence="3" id="KW-0808">Transferase</keyword>
<name>A0ABM0N0L5_SACKO</name>
<evidence type="ECO:0000256" key="6">
    <source>
        <dbReference type="ARBA" id="ARBA00022989"/>
    </source>
</evidence>
<keyword evidence="9" id="KW-0325">Glycoprotein</keyword>
<protein>
    <submittedName>
        <fullName evidence="11">Galactosylceramide sulfotransferase-like</fullName>
    </submittedName>
</protein>
<accession>A0ABM0N0L5</accession>
<gene>
    <name evidence="11" type="primary">LOC102802652</name>
</gene>
<keyword evidence="6" id="KW-1133">Transmembrane helix</keyword>
<sequence length="315" mass="37391">MYGRGSQCKRVSKFIYIKTMKTASSTTVNILYRYGIKHNLTAPPGPLWIYPNDNGTRLDINKYTCSNFTGFDYIANDIRYNRPLMEDVIPNAKYFTILRDNYTRLESVFNFFNCGREMDKHAIASPFMHYIQHSFNFSKQAYPACTHQRRNGMMWTLALDYGYQDNDTAIQLKIDQLDQTLDLVMLAEYYDESLILLKKIMCWKEDDILYYSINVRRNKLIVKTISPEIKNTIAKYNKADILLYQHFNRTFWEKVESYDGHFDEDLKRFRSRLDNVSKECSQRKKPTGISCWQLHAEVPPLRQLTLEKQLERWNC</sequence>
<keyword evidence="7" id="KW-0333">Golgi apparatus</keyword>
<keyword evidence="5" id="KW-0735">Signal-anchor</keyword>
<keyword evidence="8" id="KW-0472">Membrane</keyword>
<dbReference type="PANTHER" id="PTHR14647">
    <property type="entry name" value="GALACTOSE-3-O-SULFOTRANSFERASE"/>
    <property type="match status" value="1"/>
</dbReference>
<evidence type="ECO:0000256" key="9">
    <source>
        <dbReference type="ARBA" id="ARBA00023180"/>
    </source>
</evidence>
<comment type="subcellular location">
    <subcellularLocation>
        <location evidence="1">Golgi apparatus membrane</location>
        <topology evidence="1">Single-pass type II membrane protein</topology>
    </subcellularLocation>
</comment>
<evidence type="ECO:0000313" key="11">
    <source>
        <dbReference type="RefSeq" id="XP_006825806.1"/>
    </source>
</evidence>
<dbReference type="RefSeq" id="XP_006825806.1">
    <property type="nucleotide sequence ID" value="XM_006825743.1"/>
</dbReference>
<evidence type="ECO:0000313" key="10">
    <source>
        <dbReference type="Proteomes" id="UP000694865"/>
    </source>
</evidence>
<dbReference type="Gene3D" id="3.40.50.300">
    <property type="entry name" value="P-loop containing nucleotide triphosphate hydrolases"/>
    <property type="match status" value="1"/>
</dbReference>